<feature type="domain" description="Helicase ATP-binding" evidence="4">
    <location>
        <begin position="411"/>
        <end position="575"/>
    </location>
</feature>
<proteinExistence type="predicted"/>
<dbReference type="PROSITE" id="PS00690">
    <property type="entry name" value="DEAH_ATP_HELICASE"/>
    <property type="match status" value="1"/>
</dbReference>
<dbReference type="InterPro" id="IPR027417">
    <property type="entry name" value="P-loop_NTPase"/>
</dbReference>
<dbReference type="PROSITE" id="PS51192">
    <property type="entry name" value="HELICASE_ATP_BIND_1"/>
    <property type="match status" value="1"/>
</dbReference>
<evidence type="ECO:0000259" key="4">
    <source>
        <dbReference type="PROSITE" id="PS51192"/>
    </source>
</evidence>
<evidence type="ECO:0000313" key="5">
    <source>
        <dbReference type="EMBL" id="ODM98446.1"/>
    </source>
</evidence>
<dbReference type="GO" id="GO:0003724">
    <property type="term" value="F:RNA helicase activity"/>
    <property type="evidence" value="ECO:0007669"/>
    <property type="project" value="UniProtKB-EC"/>
</dbReference>
<dbReference type="FunFam" id="3.40.50.300:FF:000594">
    <property type="entry name" value="Pre-mRNA-splicing factor ATP-dependent RNA helicase"/>
    <property type="match status" value="1"/>
</dbReference>
<feature type="region of interest" description="Disordered" evidence="3">
    <location>
        <begin position="101"/>
        <end position="184"/>
    </location>
</feature>
<dbReference type="GO" id="GO:0005524">
    <property type="term" value="F:ATP binding"/>
    <property type="evidence" value="ECO:0007669"/>
    <property type="project" value="InterPro"/>
</dbReference>
<dbReference type="SMART" id="SM00487">
    <property type="entry name" value="DEXDc"/>
    <property type="match status" value="1"/>
</dbReference>
<protein>
    <submittedName>
        <fullName evidence="5">Putative pre-mRNA-splicing factor ATP-dependent RNA helicase DHX16</fullName>
    </submittedName>
</protein>
<dbReference type="InterPro" id="IPR014001">
    <property type="entry name" value="Helicase_ATP-bd"/>
</dbReference>
<feature type="compositionally biased region" description="Basic and acidic residues" evidence="3">
    <location>
        <begin position="295"/>
        <end position="312"/>
    </location>
</feature>
<reference evidence="5 6" key="1">
    <citation type="journal article" date="2016" name="Genome Biol. Evol.">
        <title>Gene Family Evolution Reflects Adaptation to Soil Environmental Stressors in the Genome of the Collembolan Orchesella cincta.</title>
        <authorList>
            <person name="Faddeeva-Vakhrusheva A."/>
            <person name="Derks M.F."/>
            <person name="Anvar S.Y."/>
            <person name="Agamennone V."/>
            <person name="Suring W."/>
            <person name="Smit S."/>
            <person name="van Straalen N.M."/>
            <person name="Roelofs D."/>
        </authorList>
    </citation>
    <scope>NUCLEOTIDE SEQUENCE [LARGE SCALE GENOMIC DNA]</scope>
    <source>
        <tissue evidence="5">Mixed pool</tissue>
    </source>
</reference>
<dbReference type="Gene3D" id="3.40.50.300">
    <property type="entry name" value="P-loop containing nucleotide triphosphate hydrolases"/>
    <property type="match status" value="2"/>
</dbReference>
<dbReference type="Proteomes" id="UP000094527">
    <property type="component" value="Unassembled WGS sequence"/>
</dbReference>
<dbReference type="InterPro" id="IPR011545">
    <property type="entry name" value="DEAD/DEAH_box_helicase_dom"/>
</dbReference>
<keyword evidence="5" id="KW-0547">Nucleotide-binding</keyword>
<sequence length="616" mass="71422">MSLIERWVSDKLHDILGMSDRTMAEFFVALAKKSSSAEGLISKIKDTGTIEVDSSVVSFARELFERVPHAAPKVSESKIAEQRAMAMYQKNQSYQLLMSDEEDEAPAKFSSKPTSSSSTKEEKRQKHLRKRAAKKDDSDEDDTVIKSRRRDQGSRKIKSEKSDEEEDELDKMERERLEDLKGRDEFAQRLKDKDKDKTRNIIAKSEKKAFEEAAKRLEFETVQREKVVPSLRVKSRRDYLAKRKEDQLALLEADIRDDEALFDEDELTERERKDREYKRSVLQLARDHDRAREIEKVQRYRMPEERRGKQDFGYEEVDDKERVPNSEQRKWEEEQMSFATLSFGAKDARKKKKEKEYEIILDDQIEFVQALKMPGTKDKKEPEMTESQRKRMSIRECQRSLPIYPFKEDFIAAVNEYQVLIIEGETGSGKTTQIPQYLKEAGFCDDGKKVGCTQPRRVAAMSVAARVAEELGVKLGNEVGYSIRFEDCTSERTIIKYMTDGMLLREFLGEPDLSSYSVMIIDEAHERTLHTDVLFGLIKDIARFRPDLKLLISSATLDAEKFSEFFDEAPIFRIPGRRFPVDIYYTKAPEADYIDACVVTILQIHVTQPLGDVLVF</sequence>
<evidence type="ECO:0000256" key="1">
    <source>
        <dbReference type="ARBA" id="ARBA00022801"/>
    </source>
</evidence>
<feature type="compositionally biased region" description="Basic and acidic residues" evidence="3">
    <location>
        <begin position="171"/>
        <end position="184"/>
    </location>
</feature>
<name>A0A1D2MZH7_ORCCI</name>
<evidence type="ECO:0000313" key="6">
    <source>
        <dbReference type="Proteomes" id="UP000094527"/>
    </source>
</evidence>
<dbReference type="OrthoDB" id="10253254at2759"/>
<keyword evidence="5" id="KW-0067">ATP-binding</keyword>
<dbReference type="EMBL" id="LJIJ01000353">
    <property type="protein sequence ID" value="ODM98446.1"/>
    <property type="molecule type" value="Genomic_DNA"/>
</dbReference>
<feature type="compositionally biased region" description="Basic and acidic residues" evidence="3">
    <location>
        <begin position="319"/>
        <end position="331"/>
    </location>
</feature>
<dbReference type="GO" id="GO:0016787">
    <property type="term" value="F:hydrolase activity"/>
    <property type="evidence" value="ECO:0007669"/>
    <property type="project" value="UniProtKB-KW"/>
</dbReference>
<keyword evidence="5" id="KW-0347">Helicase</keyword>
<dbReference type="Pfam" id="PF00270">
    <property type="entry name" value="DEAD"/>
    <property type="match status" value="1"/>
</dbReference>
<organism evidence="5 6">
    <name type="scientific">Orchesella cincta</name>
    <name type="common">Springtail</name>
    <name type="synonym">Podura cincta</name>
    <dbReference type="NCBI Taxonomy" id="48709"/>
    <lineage>
        <taxon>Eukaryota</taxon>
        <taxon>Metazoa</taxon>
        <taxon>Ecdysozoa</taxon>
        <taxon>Arthropoda</taxon>
        <taxon>Hexapoda</taxon>
        <taxon>Collembola</taxon>
        <taxon>Entomobryomorpha</taxon>
        <taxon>Entomobryoidea</taxon>
        <taxon>Orchesellidae</taxon>
        <taxon>Orchesellinae</taxon>
        <taxon>Orchesella</taxon>
    </lineage>
</organism>
<feature type="compositionally biased region" description="Basic and acidic residues" evidence="3">
    <location>
        <begin position="150"/>
        <end position="161"/>
    </location>
</feature>
<keyword evidence="1" id="KW-0378">Hydrolase</keyword>
<dbReference type="InterPro" id="IPR002464">
    <property type="entry name" value="DNA/RNA_helicase_DEAH_CS"/>
</dbReference>
<dbReference type="GO" id="GO:0071013">
    <property type="term" value="C:catalytic step 2 spliceosome"/>
    <property type="evidence" value="ECO:0007669"/>
    <property type="project" value="TreeGrafter"/>
</dbReference>
<accession>A0A1D2MZH7</accession>
<dbReference type="PANTHER" id="PTHR18934">
    <property type="entry name" value="ATP-DEPENDENT RNA HELICASE"/>
    <property type="match status" value="1"/>
</dbReference>
<dbReference type="AlphaFoldDB" id="A0A1D2MZH7"/>
<dbReference type="PANTHER" id="PTHR18934:SF83">
    <property type="entry name" value="PRE-MRNA-SPLICING FACTOR ATP-DEPENDENT RNA HELICASE DHX16"/>
    <property type="match status" value="1"/>
</dbReference>
<evidence type="ECO:0000256" key="2">
    <source>
        <dbReference type="ARBA" id="ARBA00047984"/>
    </source>
</evidence>
<gene>
    <name evidence="5" type="ORF">Ocin01_08237</name>
</gene>
<comment type="catalytic activity">
    <reaction evidence="2">
        <text>ATP + H2O = ADP + phosphate + H(+)</text>
        <dbReference type="Rhea" id="RHEA:13065"/>
        <dbReference type="ChEBI" id="CHEBI:15377"/>
        <dbReference type="ChEBI" id="CHEBI:15378"/>
        <dbReference type="ChEBI" id="CHEBI:30616"/>
        <dbReference type="ChEBI" id="CHEBI:43474"/>
        <dbReference type="ChEBI" id="CHEBI:456216"/>
        <dbReference type="EC" id="3.6.4.13"/>
    </reaction>
</comment>
<keyword evidence="6" id="KW-1185">Reference proteome</keyword>
<comment type="caution">
    <text evidence="5">The sequence shown here is derived from an EMBL/GenBank/DDBJ whole genome shotgun (WGS) entry which is preliminary data.</text>
</comment>
<dbReference type="OMA" id="WERIPRQ"/>
<feature type="region of interest" description="Disordered" evidence="3">
    <location>
        <begin position="295"/>
        <end position="331"/>
    </location>
</feature>
<dbReference type="STRING" id="48709.A0A1D2MZH7"/>
<dbReference type="SUPFAM" id="SSF52540">
    <property type="entry name" value="P-loop containing nucleoside triphosphate hydrolases"/>
    <property type="match status" value="1"/>
</dbReference>
<evidence type="ECO:0000256" key="3">
    <source>
        <dbReference type="SAM" id="MobiDB-lite"/>
    </source>
</evidence>
<dbReference type="GO" id="GO:0003723">
    <property type="term" value="F:RNA binding"/>
    <property type="evidence" value="ECO:0007669"/>
    <property type="project" value="TreeGrafter"/>
</dbReference>
<feature type="compositionally biased region" description="Low complexity" evidence="3">
    <location>
        <begin position="107"/>
        <end position="118"/>
    </location>
</feature>